<proteinExistence type="predicted"/>
<sequence>MEHYTERTGPGQYRIRKEYLTIAEEGCIGPAADRLAAFERVYEQLAKDREKTEAQMEELRKQGRCGSATFRQLMAKKVNLGNMLDTFSIYGIQ</sequence>
<evidence type="ECO:0000313" key="2">
    <source>
        <dbReference type="EMBL" id="HIV14164.1"/>
    </source>
</evidence>
<gene>
    <name evidence="2" type="ORF">IAA63_13650</name>
</gene>
<protein>
    <submittedName>
        <fullName evidence="2">Uncharacterized protein</fullName>
    </submittedName>
</protein>
<dbReference type="Proteomes" id="UP000886723">
    <property type="component" value="Unassembled WGS sequence"/>
</dbReference>
<dbReference type="AlphaFoldDB" id="A0A9D1NWA8"/>
<reference evidence="2" key="1">
    <citation type="submission" date="2020-10" db="EMBL/GenBank/DDBJ databases">
        <authorList>
            <person name="Gilroy R."/>
        </authorList>
    </citation>
    <scope>NUCLEOTIDE SEQUENCE</scope>
    <source>
        <strain evidence="2">ChiBcec2-4451</strain>
    </source>
</reference>
<reference evidence="2" key="2">
    <citation type="journal article" date="2021" name="PeerJ">
        <title>Extensive microbial diversity within the chicken gut microbiome revealed by metagenomics and culture.</title>
        <authorList>
            <person name="Gilroy R."/>
            <person name="Ravi A."/>
            <person name="Getino M."/>
            <person name="Pursley I."/>
            <person name="Horton D.L."/>
            <person name="Alikhan N.F."/>
            <person name="Baker D."/>
            <person name="Gharbi K."/>
            <person name="Hall N."/>
            <person name="Watson M."/>
            <person name="Adriaenssens E.M."/>
            <person name="Foster-Nyarko E."/>
            <person name="Jarju S."/>
            <person name="Secka A."/>
            <person name="Antonio M."/>
            <person name="Oren A."/>
            <person name="Chaudhuri R.R."/>
            <person name="La Ragione R."/>
            <person name="Hildebrand F."/>
            <person name="Pallen M.J."/>
        </authorList>
    </citation>
    <scope>NUCLEOTIDE SEQUENCE</scope>
    <source>
        <strain evidence="2">ChiBcec2-4451</strain>
    </source>
</reference>
<evidence type="ECO:0000313" key="3">
    <source>
        <dbReference type="Proteomes" id="UP000886723"/>
    </source>
</evidence>
<dbReference type="EMBL" id="DVON01000287">
    <property type="protein sequence ID" value="HIV14164.1"/>
    <property type="molecule type" value="Genomic_DNA"/>
</dbReference>
<evidence type="ECO:0000256" key="1">
    <source>
        <dbReference type="SAM" id="Coils"/>
    </source>
</evidence>
<comment type="caution">
    <text evidence="2">The sequence shown here is derived from an EMBL/GenBank/DDBJ whole genome shotgun (WGS) entry which is preliminary data.</text>
</comment>
<keyword evidence="1" id="KW-0175">Coiled coil</keyword>
<feature type="coiled-coil region" evidence="1">
    <location>
        <begin position="35"/>
        <end position="62"/>
    </location>
</feature>
<accession>A0A9D1NWA8</accession>
<organism evidence="2 3">
    <name type="scientific">Candidatus Pullilachnospira stercoravium</name>
    <dbReference type="NCBI Taxonomy" id="2840913"/>
    <lineage>
        <taxon>Bacteria</taxon>
        <taxon>Bacillati</taxon>
        <taxon>Bacillota</taxon>
        <taxon>Clostridia</taxon>
        <taxon>Lachnospirales</taxon>
        <taxon>Lachnospiraceae</taxon>
        <taxon>Lachnospiraceae incertae sedis</taxon>
        <taxon>Candidatus Pullilachnospira</taxon>
    </lineage>
</organism>
<name>A0A9D1NWA8_9FIRM</name>